<dbReference type="EMBL" id="QXTG01000003">
    <property type="protein sequence ID" value="RIX26578.1"/>
    <property type="molecule type" value="Genomic_DNA"/>
</dbReference>
<accession>A0A3A1TWQ8</accession>
<feature type="region of interest" description="Disordered" evidence="1">
    <location>
        <begin position="24"/>
        <end position="78"/>
    </location>
</feature>
<evidence type="ECO:0000313" key="3">
    <source>
        <dbReference type="EMBL" id="RIX26578.1"/>
    </source>
</evidence>
<evidence type="ECO:0000256" key="1">
    <source>
        <dbReference type="SAM" id="MobiDB-lite"/>
    </source>
</evidence>
<comment type="caution">
    <text evidence="3">The sequence shown here is derived from an EMBL/GenBank/DDBJ whole genome shotgun (WGS) entry which is preliminary data.</text>
</comment>
<feature type="chain" id="PRO_5017200219" description="Bacterial Ig-like domain-containing protein" evidence="2">
    <location>
        <begin position="21"/>
        <end position="180"/>
    </location>
</feature>
<feature type="compositionally biased region" description="Low complexity" evidence="1">
    <location>
        <begin position="24"/>
        <end position="74"/>
    </location>
</feature>
<dbReference type="AlphaFoldDB" id="A0A3A1TWQ8"/>
<evidence type="ECO:0000256" key="2">
    <source>
        <dbReference type="SAM" id="SignalP"/>
    </source>
</evidence>
<protein>
    <recommendedName>
        <fullName evidence="5">Bacterial Ig-like domain-containing protein</fullName>
    </recommendedName>
</protein>
<dbReference type="RefSeq" id="WP_119483654.1">
    <property type="nucleotide sequence ID" value="NZ_QXTG01000003.1"/>
</dbReference>
<name>A0A3A1TWQ8_9MICO</name>
<keyword evidence="4" id="KW-1185">Reference proteome</keyword>
<reference evidence="4" key="1">
    <citation type="submission" date="2018-09" db="EMBL/GenBank/DDBJ databases">
        <authorList>
            <person name="Kim I."/>
        </authorList>
    </citation>
    <scope>NUCLEOTIDE SEQUENCE [LARGE SCALE GENOMIC DNA]</scope>
    <source>
        <strain evidence="4">DD4a</strain>
    </source>
</reference>
<dbReference type="Proteomes" id="UP000265742">
    <property type="component" value="Unassembled WGS sequence"/>
</dbReference>
<dbReference type="OrthoDB" id="4981587at2"/>
<gene>
    <name evidence="3" type="ORF">D1781_16805</name>
</gene>
<organism evidence="3 4">
    <name type="scientific">Amnibacterium setariae</name>
    <dbReference type="NCBI Taxonomy" id="2306585"/>
    <lineage>
        <taxon>Bacteria</taxon>
        <taxon>Bacillati</taxon>
        <taxon>Actinomycetota</taxon>
        <taxon>Actinomycetes</taxon>
        <taxon>Micrococcales</taxon>
        <taxon>Microbacteriaceae</taxon>
        <taxon>Amnibacterium</taxon>
    </lineage>
</organism>
<evidence type="ECO:0000313" key="4">
    <source>
        <dbReference type="Proteomes" id="UP000265742"/>
    </source>
</evidence>
<feature type="signal peptide" evidence="2">
    <location>
        <begin position="1"/>
        <end position="20"/>
    </location>
</feature>
<keyword evidence="2" id="KW-0732">Signal</keyword>
<proteinExistence type="predicted"/>
<evidence type="ECO:0008006" key="5">
    <source>
        <dbReference type="Google" id="ProtNLM"/>
    </source>
</evidence>
<sequence length="180" mass="17124">MIRVLGAAALLAAAATTLSACSQPAATPGAAASSPAADVVDPSVASPTPTEPVAADTPLPTATPVATTAPSASAGPVDRRKAVTPFITTADWDAGAKALDVSAIVPGVVESDGTCTVTVSSGATTRTATSRGVGASSYAGCPAVSFAGLAAGTWAVHVRYASDGAAGDSAAGKNDTVTIG</sequence>
<dbReference type="PROSITE" id="PS51257">
    <property type="entry name" value="PROKAR_LIPOPROTEIN"/>
    <property type="match status" value="1"/>
</dbReference>